<dbReference type="AlphaFoldDB" id="A0A0F9KE27"/>
<gene>
    <name evidence="1" type="ORF">LCGC14_1415690</name>
</gene>
<reference evidence="1" key="1">
    <citation type="journal article" date="2015" name="Nature">
        <title>Complex archaea that bridge the gap between prokaryotes and eukaryotes.</title>
        <authorList>
            <person name="Spang A."/>
            <person name="Saw J.H."/>
            <person name="Jorgensen S.L."/>
            <person name="Zaremba-Niedzwiedzka K."/>
            <person name="Martijn J."/>
            <person name="Lind A.E."/>
            <person name="van Eijk R."/>
            <person name="Schleper C."/>
            <person name="Guy L."/>
            <person name="Ettema T.J."/>
        </authorList>
    </citation>
    <scope>NUCLEOTIDE SEQUENCE</scope>
</reference>
<organism evidence="1">
    <name type="scientific">marine sediment metagenome</name>
    <dbReference type="NCBI Taxonomy" id="412755"/>
    <lineage>
        <taxon>unclassified sequences</taxon>
        <taxon>metagenomes</taxon>
        <taxon>ecological metagenomes</taxon>
    </lineage>
</organism>
<evidence type="ECO:0000313" key="1">
    <source>
        <dbReference type="EMBL" id="KKM72916.1"/>
    </source>
</evidence>
<comment type="caution">
    <text evidence="1">The sequence shown here is derived from an EMBL/GenBank/DDBJ whole genome shotgun (WGS) entry which is preliminary data.</text>
</comment>
<protein>
    <submittedName>
        <fullName evidence="1">Uncharacterized protein</fullName>
    </submittedName>
</protein>
<proteinExistence type="predicted"/>
<name>A0A0F9KE27_9ZZZZ</name>
<dbReference type="EMBL" id="LAZR01009385">
    <property type="protein sequence ID" value="KKM72916.1"/>
    <property type="molecule type" value="Genomic_DNA"/>
</dbReference>
<accession>A0A0F9KE27</accession>
<sequence length="68" mass="7817">MSDTVLAEIAVHMGMELYPGDSQRCHKYIDWYIKTKGGTEQGRSADYIVFDEFADCDECLFNPYRGID</sequence>